<sequence length="162" mass="18336">MAASTSSNQLVSKHEFADVMENTVSGQKSLHANVHFNAEDVICSFDAELTLDHPTYATVQIDDHTHIILKPEFLLYVNHSCSPNVFFNTGSMQLIALTEIQPGDEIVFFYPSAEWDMERPFNCLCGSSNCLKQIKGAAYLPHTVIQQYHLTDFIRRKINNQK</sequence>
<dbReference type="EMBL" id="CAJNOM010000179">
    <property type="protein sequence ID" value="CAF1187799.1"/>
    <property type="molecule type" value="Genomic_DNA"/>
</dbReference>
<dbReference type="PANTHER" id="PTHR12350:SF19">
    <property type="entry name" value="SET DOMAIN-CONTAINING PROTEIN"/>
    <property type="match status" value="1"/>
</dbReference>
<gene>
    <name evidence="2" type="ORF">BJG266_LOCUS5198</name>
    <name evidence="3" type="ORF">QVE165_LOCUS25067</name>
</gene>
<feature type="domain" description="SET" evidence="1">
    <location>
        <begin position="12"/>
        <end position="111"/>
    </location>
</feature>
<dbReference type="PROSITE" id="PS50280">
    <property type="entry name" value="SET"/>
    <property type="match status" value="1"/>
</dbReference>
<name>A0A813SQZ1_9BILA</name>
<keyword evidence="4" id="KW-1185">Reference proteome</keyword>
<dbReference type="InterPro" id="IPR053201">
    <property type="entry name" value="Flavunoidine_N-MTase"/>
</dbReference>
<evidence type="ECO:0000313" key="5">
    <source>
        <dbReference type="Proteomes" id="UP000663877"/>
    </source>
</evidence>
<dbReference type="SUPFAM" id="SSF82199">
    <property type="entry name" value="SET domain"/>
    <property type="match status" value="1"/>
</dbReference>
<dbReference type="PANTHER" id="PTHR12350">
    <property type="entry name" value="HISTONE-LYSINE N-METHYLTRANSFERASE-RELATED"/>
    <property type="match status" value="1"/>
</dbReference>
<dbReference type="AlphaFoldDB" id="A0A813SQZ1"/>
<proteinExistence type="predicted"/>
<protein>
    <recommendedName>
        <fullName evidence="1">SET domain-containing protein</fullName>
    </recommendedName>
</protein>
<evidence type="ECO:0000313" key="2">
    <source>
        <dbReference type="EMBL" id="CAF0800944.1"/>
    </source>
</evidence>
<dbReference type="InterPro" id="IPR046341">
    <property type="entry name" value="SET_dom_sf"/>
</dbReference>
<organism evidence="2 5">
    <name type="scientific">Adineta steineri</name>
    <dbReference type="NCBI Taxonomy" id="433720"/>
    <lineage>
        <taxon>Eukaryota</taxon>
        <taxon>Metazoa</taxon>
        <taxon>Spiralia</taxon>
        <taxon>Gnathifera</taxon>
        <taxon>Rotifera</taxon>
        <taxon>Eurotatoria</taxon>
        <taxon>Bdelloidea</taxon>
        <taxon>Adinetida</taxon>
        <taxon>Adinetidae</taxon>
        <taxon>Adineta</taxon>
    </lineage>
</organism>
<dbReference type="InterPro" id="IPR001214">
    <property type="entry name" value="SET_dom"/>
</dbReference>
<dbReference type="Proteomes" id="UP000663832">
    <property type="component" value="Unassembled WGS sequence"/>
</dbReference>
<dbReference type="Gene3D" id="2.170.270.10">
    <property type="entry name" value="SET domain"/>
    <property type="match status" value="1"/>
</dbReference>
<evidence type="ECO:0000313" key="4">
    <source>
        <dbReference type="Proteomes" id="UP000663832"/>
    </source>
</evidence>
<accession>A0A813SQZ1</accession>
<dbReference type="EMBL" id="CAJNOI010000013">
    <property type="protein sequence ID" value="CAF0800944.1"/>
    <property type="molecule type" value="Genomic_DNA"/>
</dbReference>
<dbReference type="Pfam" id="PF00856">
    <property type="entry name" value="SET"/>
    <property type="match status" value="1"/>
</dbReference>
<dbReference type="OrthoDB" id="308383at2759"/>
<comment type="caution">
    <text evidence="2">The sequence shown here is derived from an EMBL/GenBank/DDBJ whole genome shotgun (WGS) entry which is preliminary data.</text>
</comment>
<dbReference type="Proteomes" id="UP000663877">
    <property type="component" value="Unassembled WGS sequence"/>
</dbReference>
<evidence type="ECO:0000259" key="1">
    <source>
        <dbReference type="PROSITE" id="PS50280"/>
    </source>
</evidence>
<evidence type="ECO:0000313" key="3">
    <source>
        <dbReference type="EMBL" id="CAF1187799.1"/>
    </source>
</evidence>
<reference evidence="2" key="1">
    <citation type="submission" date="2021-02" db="EMBL/GenBank/DDBJ databases">
        <authorList>
            <person name="Nowell W R."/>
        </authorList>
    </citation>
    <scope>NUCLEOTIDE SEQUENCE</scope>
</reference>